<dbReference type="AlphaFoldDB" id="A0A5J4KIR9"/>
<keyword evidence="4" id="KW-0238">DNA-binding</keyword>
<dbReference type="InterPro" id="IPR036390">
    <property type="entry name" value="WH_DNA-bd_sf"/>
</dbReference>
<dbReference type="Pfam" id="PF01580">
    <property type="entry name" value="FtsK_SpoIIIE"/>
    <property type="match status" value="1"/>
</dbReference>
<dbReference type="GO" id="GO:0003677">
    <property type="term" value="F:DNA binding"/>
    <property type="evidence" value="ECO:0007669"/>
    <property type="project" value="UniProtKB-KW"/>
</dbReference>
<name>A0A5J4KIR9_9CHLR</name>
<dbReference type="SUPFAM" id="SSF46785">
    <property type="entry name" value="Winged helix' DNA-binding domain"/>
    <property type="match status" value="1"/>
</dbReference>
<evidence type="ECO:0000256" key="5">
    <source>
        <dbReference type="PROSITE-ProRule" id="PRU00289"/>
    </source>
</evidence>
<feature type="transmembrane region" description="Helical" evidence="7">
    <location>
        <begin position="586"/>
        <end position="609"/>
    </location>
</feature>
<evidence type="ECO:0000256" key="6">
    <source>
        <dbReference type="SAM" id="MobiDB-lite"/>
    </source>
</evidence>
<feature type="region of interest" description="Disordered" evidence="6">
    <location>
        <begin position="189"/>
        <end position="238"/>
    </location>
</feature>
<keyword evidence="7" id="KW-0472">Membrane</keyword>
<sequence length="971" mass="107808">MSPNQQQRISSSLLLVLSLLLFASLTVLSAAPIWSNIGKFFLTFLGWSAYVLGFGFVMFAVTRLYESLRNEKLMRGSMVLGLIVMCLLVLLESRLIMGPQTAGVLADLLAMPFSGWPPAVGHVLVIGLILVVTIFTFRITFAHVLMVYQFIERIIGDVPRGAEEEEEEEEAPSRFLGQRPQFSRYSSSRAALDDSQDFDEPEEELELPPAPPRRQAASRAGKQPASMPSRAARPQPVAAPLVDEEIYYDDGFNSYDDYSDKTIAIEPEEYGYEDENFYFDDEDPMNDINLHKQQISLVPRGVHDPQPLDITDHTGATRGARQQPLAFRDETIVDDDLVLQPPIDDEPLLLEPMPRSEPPSVRPVRQVNPDIVRTPTPALKPAVLNNNSKVAKAVSNANLQNIKSSWQLPKMEVLQVPDNAKQQLFGEDTESLAKLIQDTLRSFRVEAEVREEDISIGPTIIRFGIRPTGRPQMVIDENSGKMVPVRDSSGQIMYETRTRVSRIMALQNDLALVLEAKTIRMEAPVPGRPYVGVEIPNKNSRLVTLREVLESKEYGAARIKSKLSIGLGKDVAGLVRVGDLAKMPHLLIAGATGAGKSVMINAIIASILMQATPDDVRLLMVDPKMVELNMYNGIPHLLSPVVVEVEKVVSLLKNAIAEMERRYRLFSQLGVRNLDGYRKLRAQKQAQGDISLNNLPAIVIIIDELADLMMAAPEEVEGMICRLAQLARATGIHLVVATQRPSVDVITGLIKANIPTRISFMVSSAVDSRTIIDMGGAERLLGRGDMLYLPADAGRPERIQGAFLSDDEAQRLADFWRQQIIQHALELGVDPDAVQRQSEVEPGWELKVEQHDEFELEDELLDRAEDVVREQGRASISLLQRRLKVGYSRAARLIDLLEQRGIIGQSVDGGRAREVYDHGQRGGGDGHSMADEADDIMAEEKARNDFLRSQASRFQPGAGSRAPIDDEDEIE</sequence>
<feature type="transmembrane region" description="Helical" evidence="7">
    <location>
        <begin position="73"/>
        <end position="91"/>
    </location>
</feature>
<dbReference type="CDD" id="cd01127">
    <property type="entry name" value="TrwB_TraG_TraD_VirD4"/>
    <property type="match status" value="1"/>
</dbReference>
<feature type="transmembrane region" description="Helical" evidence="7">
    <location>
        <begin position="40"/>
        <end position="61"/>
    </location>
</feature>
<evidence type="ECO:0000256" key="7">
    <source>
        <dbReference type="SAM" id="Phobius"/>
    </source>
</evidence>
<dbReference type="SMART" id="SM00843">
    <property type="entry name" value="Ftsk_gamma"/>
    <property type="match status" value="1"/>
</dbReference>
<dbReference type="InterPro" id="IPR050206">
    <property type="entry name" value="FtsK/SpoIIIE/SftA"/>
</dbReference>
<organism evidence="9 10">
    <name type="scientific">Dictyobacter vulcani</name>
    <dbReference type="NCBI Taxonomy" id="2607529"/>
    <lineage>
        <taxon>Bacteria</taxon>
        <taxon>Bacillati</taxon>
        <taxon>Chloroflexota</taxon>
        <taxon>Ktedonobacteria</taxon>
        <taxon>Ktedonobacterales</taxon>
        <taxon>Dictyobacteraceae</taxon>
        <taxon>Dictyobacter</taxon>
    </lineage>
</organism>
<gene>
    <name evidence="9" type="ORF">KDW_17750</name>
</gene>
<protein>
    <recommendedName>
        <fullName evidence="8">FtsK domain-containing protein</fullName>
    </recommendedName>
</protein>
<feature type="region of interest" description="Disordered" evidence="6">
    <location>
        <begin position="914"/>
        <end position="971"/>
    </location>
</feature>
<dbReference type="Gene3D" id="1.10.10.10">
    <property type="entry name" value="Winged helix-like DNA-binding domain superfamily/Winged helix DNA-binding domain"/>
    <property type="match status" value="1"/>
</dbReference>
<keyword evidence="2 5" id="KW-0547">Nucleotide-binding</keyword>
<feature type="transmembrane region" description="Helical" evidence="7">
    <location>
        <begin position="119"/>
        <end position="141"/>
    </location>
</feature>
<dbReference type="PANTHER" id="PTHR22683:SF41">
    <property type="entry name" value="DNA TRANSLOCASE FTSK"/>
    <property type="match status" value="1"/>
</dbReference>
<dbReference type="SMART" id="SM00382">
    <property type="entry name" value="AAA"/>
    <property type="match status" value="1"/>
</dbReference>
<dbReference type="InterPro" id="IPR027417">
    <property type="entry name" value="P-loop_NTPase"/>
</dbReference>
<dbReference type="InterPro" id="IPR018541">
    <property type="entry name" value="Ftsk_gamma"/>
</dbReference>
<keyword evidence="10" id="KW-1185">Reference proteome</keyword>
<proteinExistence type="inferred from homology"/>
<dbReference type="InterPro" id="IPR041027">
    <property type="entry name" value="FtsK_alpha"/>
</dbReference>
<evidence type="ECO:0000256" key="3">
    <source>
        <dbReference type="ARBA" id="ARBA00022840"/>
    </source>
</evidence>
<dbReference type="PROSITE" id="PS50901">
    <property type="entry name" value="FTSK"/>
    <property type="match status" value="1"/>
</dbReference>
<dbReference type="Pfam" id="PF17854">
    <property type="entry name" value="FtsK_alpha"/>
    <property type="match status" value="1"/>
</dbReference>
<keyword evidence="7" id="KW-0812">Transmembrane</keyword>
<comment type="similarity">
    <text evidence="1">Belongs to the FtsK/SpoIIIE/SftA family.</text>
</comment>
<dbReference type="Gene3D" id="3.30.980.40">
    <property type="match status" value="1"/>
</dbReference>
<accession>A0A5J4KIR9</accession>
<keyword evidence="3 5" id="KW-0067">ATP-binding</keyword>
<dbReference type="InterPro" id="IPR002543">
    <property type="entry name" value="FtsK_dom"/>
</dbReference>
<comment type="caution">
    <text evidence="9">The sequence shown here is derived from an EMBL/GenBank/DDBJ whole genome shotgun (WGS) entry which is preliminary data.</text>
</comment>
<reference evidence="9 10" key="1">
    <citation type="submission" date="2019-10" db="EMBL/GenBank/DDBJ databases">
        <title>Dictyobacter vulcani sp. nov., within the class Ktedonobacteria, isolated from soil of volcanic Mt. Zao.</title>
        <authorList>
            <person name="Zheng Y."/>
            <person name="Wang C.M."/>
            <person name="Sakai Y."/>
            <person name="Abe K."/>
            <person name="Yokota A."/>
            <person name="Yabe S."/>
        </authorList>
    </citation>
    <scope>NUCLEOTIDE SEQUENCE [LARGE SCALE GENOMIC DNA]</scope>
    <source>
        <strain evidence="9 10">W12</strain>
    </source>
</reference>
<evidence type="ECO:0000256" key="2">
    <source>
        <dbReference type="ARBA" id="ARBA00022741"/>
    </source>
</evidence>
<dbReference type="Pfam" id="PF09397">
    <property type="entry name" value="FtsK_gamma"/>
    <property type="match status" value="1"/>
</dbReference>
<evidence type="ECO:0000256" key="1">
    <source>
        <dbReference type="ARBA" id="ARBA00006474"/>
    </source>
</evidence>
<dbReference type="PANTHER" id="PTHR22683">
    <property type="entry name" value="SPORULATION PROTEIN RELATED"/>
    <property type="match status" value="1"/>
</dbReference>
<keyword evidence="7" id="KW-1133">Transmembrane helix</keyword>
<evidence type="ECO:0000313" key="10">
    <source>
        <dbReference type="Proteomes" id="UP000326912"/>
    </source>
</evidence>
<evidence type="ECO:0000313" key="9">
    <source>
        <dbReference type="EMBL" id="GER87613.1"/>
    </source>
</evidence>
<feature type="binding site" evidence="5">
    <location>
        <begin position="590"/>
        <end position="597"/>
    </location>
    <ligand>
        <name>ATP</name>
        <dbReference type="ChEBI" id="CHEBI:30616"/>
    </ligand>
</feature>
<dbReference type="InterPro" id="IPR036388">
    <property type="entry name" value="WH-like_DNA-bd_sf"/>
</dbReference>
<dbReference type="EMBL" id="BKZW01000001">
    <property type="protein sequence ID" value="GER87613.1"/>
    <property type="molecule type" value="Genomic_DNA"/>
</dbReference>
<dbReference type="Gene3D" id="3.40.50.300">
    <property type="entry name" value="P-loop containing nucleotide triphosphate hydrolases"/>
    <property type="match status" value="1"/>
</dbReference>
<feature type="domain" description="FtsK" evidence="8">
    <location>
        <begin position="572"/>
        <end position="769"/>
    </location>
</feature>
<dbReference type="SUPFAM" id="SSF52540">
    <property type="entry name" value="P-loop containing nucleoside triphosphate hydrolases"/>
    <property type="match status" value="1"/>
</dbReference>
<dbReference type="InterPro" id="IPR003593">
    <property type="entry name" value="AAA+_ATPase"/>
</dbReference>
<evidence type="ECO:0000259" key="8">
    <source>
        <dbReference type="PROSITE" id="PS50901"/>
    </source>
</evidence>
<dbReference type="Proteomes" id="UP000326912">
    <property type="component" value="Unassembled WGS sequence"/>
</dbReference>
<evidence type="ECO:0000256" key="4">
    <source>
        <dbReference type="ARBA" id="ARBA00023125"/>
    </source>
</evidence>
<feature type="compositionally biased region" description="Acidic residues" evidence="6">
    <location>
        <begin position="194"/>
        <end position="206"/>
    </location>
</feature>
<dbReference type="GO" id="GO:0005524">
    <property type="term" value="F:ATP binding"/>
    <property type="evidence" value="ECO:0007669"/>
    <property type="project" value="UniProtKB-UniRule"/>
</dbReference>